<dbReference type="AlphaFoldDB" id="A0A380DWK6"/>
<dbReference type="InterPro" id="IPR032677">
    <property type="entry name" value="GTP_cyclohydro_II"/>
</dbReference>
<evidence type="ECO:0000256" key="1">
    <source>
        <dbReference type="ARBA" id="ARBA00005104"/>
    </source>
</evidence>
<evidence type="ECO:0000256" key="2">
    <source>
        <dbReference type="ARBA" id="ARBA00022619"/>
    </source>
</evidence>
<evidence type="ECO:0000256" key="3">
    <source>
        <dbReference type="ARBA" id="ARBA00022723"/>
    </source>
</evidence>
<accession>A0A380DWK6</accession>
<organism evidence="5 6">
    <name type="scientific">Staphylococcus aureus</name>
    <dbReference type="NCBI Taxonomy" id="1280"/>
    <lineage>
        <taxon>Bacteria</taxon>
        <taxon>Bacillati</taxon>
        <taxon>Bacillota</taxon>
        <taxon>Bacilli</taxon>
        <taxon>Bacillales</taxon>
        <taxon>Staphylococcaceae</taxon>
        <taxon>Staphylococcus</taxon>
    </lineage>
</organism>
<dbReference type="UniPathway" id="UPA00275"/>
<dbReference type="PANTHER" id="PTHR21327">
    <property type="entry name" value="GTP CYCLOHYDROLASE II-RELATED"/>
    <property type="match status" value="1"/>
</dbReference>
<gene>
    <name evidence="5" type="primary">ribBA_2</name>
    <name evidence="5" type="ORF">NCTC6133_02379</name>
</gene>
<sequence>MQFGQHENVRLHSACLTGDIFHSQRCDCGAQLESSMKYINEHGGMIIYLPQEGRGIGLLNKLRAYELIEQGYDTSNCKFSIRF</sequence>
<dbReference type="GO" id="GO:0046872">
    <property type="term" value="F:metal ion binding"/>
    <property type="evidence" value="ECO:0007669"/>
    <property type="project" value="UniProtKB-KW"/>
</dbReference>
<dbReference type="SUPFAM" id="SSF142695">
    <property type="entry name" value="RibA-like"/>
    <property type="match status" value="1"/>
</dbReference>
<dbReference type="InterPro" id="IPR036144">
    <property type="entry name" value="RibA-like_sf"/>
</dbReference>
<dbReference type="Pfam" id="PF00925">
    <property type="entry name" value="GTP_cyclohydro2"/>
    <property type="match status" value="1"/>
</dbReference>
<dbReference type="EC" id="3.5.4.25" evidence="5"/>
<evidence type="ECO:0000259" key="4">
    <source>
        <dbReference type="Pfam" id="PF00925"/>
    </source>
</evidence>
<evidence type="ECO:0000313" key="6">
    <source>
        <dbReference type="Proteomes" id="UP000255091"/>
    </source>
</evidence>
<comment type="pathway">
    <text evidence="1">Cofactor biosynthesis; riboflavin biosynthesis.</text>
</comment>
<keyword evidence="5" id="KW-0378">Hydrolase</keyword>
<proteinExistence type="predicted"/>
<name>A0A380DWK6_STAAU</name>
<reference evidence="5 6" key="1">
    <citation type="submission" date="2018-06" db="EMBL/GenBank/DDBJ databases">
        <authorList>
            <consortium name="Pathogen Informatics"/>
            <person name="Doyle S."/>
        </authorList>
    </citation>
    <scope>NUCLEOTIDE SEQUENCE [LARGE SCALE GENOMIC DNA]</scope>
    <source>
        <strain evidence="5 6">NCTC6133</strain>
    </source>
</reference>
<dbReference type="GO" id="GO:0009231">
    <property type="term" value="P:riboflavin biosynthetic process"/>
    <property type="evidence" value="ECO:0007669"/>
    <property type="project" value="UniProtKB-UniPathway"/>
</dbReference>
<dbReference type="PANTHER" id="PTHR21327:SF18">
    <property type="entry name" value="3,4-DIHYDROXY-2-BUTANONE 4-PHOSPHATE SYNTHASE"/>
    <property type="match status" value="1"/>
</dbReference>
<feature type="domain" description="GTP cyclohydrolase II" evidence="4">
    <location>
        <begin position="8"/>
        <end position="75"/>
    </location>
</feature>
<dbReference type="GO" id="GO:0005829">
    <property type="term" value="C:cytosol"/>
    <property type="evidence" value="ECO:0007669"/>
    <property type="project" value="TreeGrafter"/>
</dbReference>
<dbReference type="Gene3D" id="3.40.50.10990">
    <property type="entry name" value="GTP cyclohydrolase II"/>
    <property type="match status" value="1"/>
</dbReference>
<dbReference type="GO" id="GO:0003935">
    <property type="term" value="F:GTP cyclohydrolase II activity"/>
    <property type="evidence" value="ECO:0007669"/>
    <property type="project" value="UniProtKB-EC"/>
</dbReference>
<dbReference type="Proteomes" id="UP000255091">
    <property type="component" value="Unassembled WGS sequence"/>
</dbReference>
<keyword evidence="2" id="KW-0686">Riboflavin biosynthesis</keyword>
<protein>
    <submittedName>
        <fullName evidence="5">3,4-dihydroxy-2-butanone-4-phosphate synthase</fullName>
        <ecNumber evidence="5">3.5.4.25</ecNumber>
    </submittedName>
</protein>
<keyword evidence="3" id="KW-0479">Metal-binding</keyword>
<dbReference type="EMBL" id="UHAP01000001">
    <property type="protein sequence ID" value="SUK53363.1"/>
    <property type="molecule type" value="Genomic_DNA"/>
</dbReference>
<evidence type="ECO:0000313" key="5">
    <source>
        <dbReference type="EMBL" id="SUK53363.1"/>
    </source>
</evidence>